<name>A0A7M2YDL2_9FLAO</name>
<accession>A0A7M2YDL2</accession>
<dbReference type="AlphaFoldDB" id="A0A7M2YDL2"/>
<dbReference type="KEGG" id="kfa:Q73A0000_15830"/>
<reference evidence="2 3" key="1">
    <citation type="submission" date="2019-05" db="EMBL/GenBank/DDBJ databases">
        <title>Chryseobacterium sp. isolated from King George Island, maritime Antarctica.</title>
        <authorList>
            <person name="Peng X."/>
        </authorList>
    </citation>
    <scope>NUCLEOTIDE SEQUENCE [LARGE SCALE GENOMIC DNA]</scope>
    <source>
        <strain evidence="2 3">7-3A</strain>
    </source>
</reference>
<organism evidence="2 3">
    <name type="scientific">Kaistella flava</name>
    <name type="common">ex Peng et al. 2021</name>
    <dbReference type="NCBI Taxonomy" id="2038776"/>
    <lineage>
        <taxon>Bacteria</taxon>
        <taxon>Pseudomonadati</taxon>
        <taxon>Bacteroidota</taxon>
        <taxon>Flavobacteriia</taxon>
        <taxon>Flavobacteriales</taxon>
        <taxon>Weeksellaceae</taxon>
        <taxon>Chryseobacterium group</taxon>
        <taxon>Kaistella</taxon>
    </lineage>
</organism>
<feature type="signal peptide" evidence="1">
    <location>
        <begin position="1"/>
        <end position="23"/>
    </location>
</feature>
<dbReference type="Proteomes" id="UP000594195">
    <property type="component" value="Chromosome"/>
</dbReference>
<evidence type="ECO:0000313" key="3">
    <source>
        <dbReference type="Proteomes" id="UP000594195"/>
    </source>
</evidence>
<sequence>MIYRILLSSLAVFTLATCQNQNAAKTEKATIIENTKVVTTSDSTTPKKDEPKMSTGLPPDAEAVKIAEHEQANSNQKNVIYLKEGENKFFKEYGMNVTFNKIVEDSRCPKDVQCVWAGNAMAEVTLMGTYTRPVTLQLSTLNDASKGYQNTQNFNGYAISLIDVSPETTSAKGFKALKGTYKIALQFEKETDQNPSTERGGTTTK</sequence>
<gene>
    <name evidence="2" type="ORF">Q73A0000_15830</name>
</gene>
<keyword evidence="1" id="KW-0732">Signal</keyword>
<protein>
    <recommendedName>
        <fullName evidence="4">Lipoprotein</fullName>
    </recommendedName>
</protein>
<evidence type="ECO:0008006" key="4">
    <source>
        <dbReference type="Google" id="ProtNLM"/>
    </source>
</evidence>
<keyword evidence="3" id="KW-1185">Reference proteome</keyword>
<dbReference type="EMBL" id="CP040442">
    <property type="protein sequence ID" value="QOW11724.1"/>
    <property type="molecule type" value="Genomic_DNA"/>
</dbReference>
<feature type="chain" id="PRO_5032405244" description="Lipoprotein" evidence="1">
    <location>
        <begin position="24"/>
        <end position="205"/>
    </location>
</feature>
<evidence type="ECO:0000256" key="1">
    <source>
        <dbReference type="SAM" id="SignalP"/>
    </source>
</evidence>
<proteinExistence type="predicted"/>
<dbReference type="RefSeq" id="WP_193811894.1">
    <property type="nucleotide sequence ID" value="NZ_CP040442.1"/>
</dbReference>
<evidence type="ECO:0000313" key="2">
    <source>
        <dbReference type="EMBL" id="QOW11724.1"/>
    </source>
</evidence>